<dbReference type="AlphaFoldDB" id="A0A149U2H8"/>
<dbReference type="EMBL" id="LHZU01000127">
    <property type="protein sequence ID" value="KXV59567.1"/>
    <property type="molecule type" value="Genomic_DNA"/>
</dbReference>
<evidence type="ECO:0008006" key="5">
    <source>
        <dbReference type="Google" id="ProtNLM"/>
    </source>
</evidence>
<dbReference type="OrthoDB" id="9783100at2"/>
<dbReference type="NCBIfam" id="TIGR01845">
    <property type="entry name" value="outer_NodT"/>
    <property type="match status" value="1"/>
</dbReference>
<comment type="caution">
    <text evidence="3">The sequence shown here is derived from an EMBL/GenBank/DDBJ whole genome shotgun (WGS) entry which is preliminary data.</text>
</comment>
<comment type="similarity">
    <text evidence="1 2">Belongs to the outer membrane factor (OMF) (TC 1.B.17) family.</text>
</comment>
<protein>
    <recommendedName>
        <fullName evidence="5">Efflux transporter outer membrane subunit</fullName>
    </recommendedName>
</protein>
<keyword evidence="2" id="KW-0812">Transmembrane</keyword>
<dbReference type="GO" id="GO:0005886">
    <property type="term" value="C:plasma membrane"/>
    <property type="evidence" value="ECO:0007669"/>
    <property type="project" value="UniProtKB-SubCell"/>
</dbReference>
<dbReference type="Pfam" id="PF02321">
    <property type="entry name" value="OEP"/>
    <property type="match status" value="2"/>
</dbReference>
<evidence type="ECO:0000313" key="3">
    <source>
        <dbReference type="EMBL" id="KXV59567.1"/>
    </source>
</evidence>
<organism evidence="3 4">
    <name type="scientific">Acetobacter senegalensis</name>
    <dbReference type="NCBI Taxonomy" id="446692"/>
    <lineage>
        <taxon>Bacteria</taxon>
        <taxon>Pseudomonadati</taxon>
        <taxon>Pseudomonadota</taxon>
        <taxon>Alphaproteobacteria</taxon>
        <taxon>Acetobacterales</taxon>
        <taxon>Acetobacteraceae</taxon>
        <taxon>Acetobacter</taxon>
    </lineage>
</organism>
<reference evidence="3 4" key="1">
    <citation type="submission" date="2015-06" db="EMBL/GenBank/DDBJ databases">
        <title>Improved classification and identification of acetic acid bacteria using matrix-assisted laser desorption/ionization time-of-flight mass spectrometry; Gluconobacter nephelii and Gluconobacter uchimurae are later heterotypic synonyms of Gluconobacter japonicus and Gluconobacter oxydans, respectively.</title>
        <authorList>
            <person name="Li L."/>
            <person name="Cleenwerck I."/>
            <person name="De Vuyst L."/>
            <person name="Vandamme P."/>
        </authorList>
    </citation>
    <scope>NUCLEOTIDE SEQUENCE [LARGE SCALE GENOMIC DNA]</scope>
    <source>
        <strain evidence="3 4">LMG 23690</strain>
    </source>
</reference>
<keyword evidence="2" id="KW-0732">Signal</keyword>
<dbReference type="PROSITE" id="PS51257">
    <property type="entry name" value="PROKAR_LIPOPROTEIN"/>
    <property type="match status" value="1"/>
</dbReference>
<dbReference type="PANTHER" id="PTHR30203">
    <property type="entry name" value="OUTER MEMBRANE CATION EFFLUX PROTEIN"/>
    <property type="match status" value="1"/>
</dbReference>
<dbReference type="PATRIC" id="fig|446692.4.peg.354"/>
<evidence type="ECO:0000256" key="1">
    <source>
        <dbReference type="ARBA" id="ARBA00007613"/>
    </source>
</evidence>
<feature type="signal peptide" evidence="2">
    <location>
        <begin position="1"/>
        <end position="19"/>
    </location>
</feature>
<evidence type="ECO:0000313" key="4">
    <source>
        <dbReference type="Proteomes" id="UP000075360"/>
    </source>
</evidence>
<keyword evidence="2" id="KW-1134">Transmembrane beta strand</keyword>
<sequence length="478" mass="52367">MRKFLYCLPLFLAGCSWLAPDYTRPAVTLPTTWKGVRAVTRDDHAWWQRYGDPVLDQLEEEAAHHNDDLALAKSSLSQAQAQYSYAFANQLPSLSVAGTDAYGKFADGHVRALGQSFRFPNKTSNFGFVGGMLNYELDLWGKNASLSNAAKAGVQGAVYAQDAARLSVAAAVAKLYFSLRALDRNVAILKDSVRTQDEILALVQHQYDVGAVDALLVQDATERRDAIHAALPDMEDQRNNAESALAVLVGRSPQDIVQAEMPRGRDLQELSVPQPTPSVLPSELLERRPDIAMHEQMLIASNFNIGYARAAYFPSISLASLAGVNNIDIDNLYRATSRSWTLGAAMAAPVLDFGRTASGVRLAKANKNQQVVLYQQSIRAAFKEVRDALLAQNTASERDADNRARDGAAQQKLHLMTLRQEQGYASRIDVLAAQSTVQLAELSQVQARLQRLDASVDLYRATGGGFTTMPTKEKDLNI</sequence>
<keyword evidence="2" id="KW-0564">Palmitate</keyword>
<dbReference type="GO" id="GO:0015562">
    <property type="term" value="F:efflux transmembrane transporter activity"/>
    <property type="evidence" value="ECO:0007669"/>
    <property type="project" value="InterPro"/>
</dbReference>
<feature type="chain" id="PRO_5007358421" description="Efflux transporter outer membrane subunit" evidence="2">
    <location>
        <begin position="20"/>
        <end position="478"/>
    </location>
</feature>
<accession>A0A149U2H8</accession>
<keyword evidence="2" id="KW-0449">Lipoprotein</keyword>
<gene>
    <name evidence="3" type="ORF">AD948_08215</name>
</gene>
<dbReference type="Proteomes" id="UP000075360">
    <property type="component" value="Unassembled WGS sequence"/>
</dbReference>
<comment type="subcellular location">
    <subcellularLocation>
        <location evidence="2">Cell membrane</location>
        <topology evidence="2">Lipid-anchor</topology>
    </subcellularLocation>
</comment>
<dbReference type="SUPFAM" id="SSF56954">
    <property type="entry name" value="Outer membrane efflux proteins (OEP)"/>
    <property type="match status" value="1"/>
</dbReference>
<dbReference type="Gene3D" id="2.20.200.10">
    <property type="entry name" value="Outer membrane efflux proteins (OEP)"/>
    <property type="match status" value="1"/>
</dbReference>
<name>A0A149U2H8_9PROT</name>
<evidence type="ECO:0000256" key="2">
    <source>
        <dbReference type="RuleBase" id="RU362097"/>
    </source>
</evidence>
<dbReference type="InterPro" id="IPR010131">
    <property type="entry name" value="MdtP/NodT-like"/>
</dbReference>
<dbReference type="RefSeq" id="WP_061471455.1">
    <property type="nucleotide sequence ID" value="NZ_LHZU01000127.1"/>
</dbReference>
<dbReference type="Gene3D" id="1.20.1600.10">
    <property type="entry name" value="Outer membrane efflux proteins (OEP)"/>
    <property type="match status" value="1"/>
</dbReference>
<proteinExistence type="inferred from homology"/>
<dbReference type="InterPro" id="IPR003423">
    <property type="entry name" value="OMP_efflux"/>
</dbReference>
<keyword evidence="2" id="KW-0472">Membrane</keyword>